<dbReference type="InParanoid" id="A0A3Q7FE70"/>
<protein>
    <submittedName>
        <fullName evidence="1">Uncharacterized protein</fullName>
    </submittedName>
</protein>
<proteinExistence type="predicted"/>
<dbReference type="Gramene" id="Solyc03g013330.1.1">
    <property type="protein sequence ID" value="Solyc03g013330.1.1.1"/>
    <property type="gene ID" value="Solyc03g013330.1"/>
</dbReference>
<accession>A0A3Q7FE70</accession>
<dbReference type="AlphaFoldDB" id="A0A3Q7FE70"/>
<evidence type="ECO:0000313" key="1">
    <source>
        <dbReference type="EnsemblPlants" id="Solyc03g013330.1.1.1"/>
    </source>
</evidence>
<keyword evidence="2" id="KW-1185">Reference proteome</keyword>
<reference evidence="1" key="1">
    <citation type="journal article" date="2012" name="Nature">
        <title>The tomato genome sequence provides insights into fleshy fruit evolution.</title>
        <authorList>
            <consortium name="Tomato Genome Consortium"/>
        </authorList>
    </citation>
    <scope>NUCLEOTIDE SEQUENCE [LARGE SCALE GENOMIC DNA]</scope>
    <source>
        <strain evidence="1">cv. Heinz 1706</strain>
    </source>
</reference>
<dbReference type="EnsemblPlants" id="Solyc03g013330.1.1">
    <property type="protein sequence ID" value="Solyc03g013330.1.1.1"/>
    <property type="gene ID" value="Solyc03g013330.1"/>
</dbReference>
<dbReference type="Proteomes" id="UP000004994">
    <property type="component" value="Chromosome 3"/>
</dbReference>
<evidence type="ECO:0000313" key="2">
    <source>
        <dbReference type="Proteomes" id="UP000004994"/>
    </source>
</evidence>
<sequence>MAGGNDELRERLTRLEALIGGTNDGKDLVDLVTQIQKVKAQLTFTKEVLNKKVLLLKAEYADKHDTAQQEMELVRGEKEDLHGEVLLLCHMLQGTIAP</sequence>
<name>A0A3Q7FE70_SOLLC</name>
<organism evidence="1">
    <name type="scientific">Solanum lycopersicum</name>
    <name type="common">Tomato</name>
    <name type="synonym">Lycopersicon esculentum</name>
    <dbReference type="NCBI Taxonomy" id="4081"/>
    <lineage>
        <taxon>Eukaryota</taxon>
        <taxon>Viridiplantae</taxon>
        <taxon>Streptophyta</taxon>
        <taxon>Embryophyta</taxon>
        <taxon>Tracheophyta</taxon>
        <taxon>Spermatophyta</taxon>
        <taxon>Magnoliopsida</taxon>
        <taxon>eudicotyledons</taxon>
        <taxon>Gunneridae</taxon>
        <taxon>Pentapetalae</taxon>
        <taxon>asterids</taxon>
        <taxon>lamiids</taxon>
        <taxon>Solanales</taxon>
        <taxon>Solanaceae</taxon>
        <taxon>Solanoideae</taxon>
        <taxon>Solaneae</taxon>
        <taxon>Solanum</taxon>
        <taxon>Solanum subgen. Lycopersicon</taxon>
    </lineage>
</organism>
<dbReference type="PaxDb" id="4081-Solyc03g013330.1.1"/>
<reference evidence="1" key="2">
    <citation type="submission" date="2019-01" db="UniProtKB">
        <authorList>
            <consortium name="EnsemblPlants"/>
        </authorList>
    </citation>
    <scope>IDENTIFICATION</scope>
    <source>
        <strain evidence="1">cv. Heinz 1706</strain>
    </source>
</reference>